<evidence type="ECO:0000256" key="5">
    <source>
        <dbReference type="SAM" id="Coils"/>
    </source>
</evidence>
<keyword evidence="2 4" id="KW-0863">Zinc-finger</keyword>
<protein>
    <recommendedName>
        <fullName evidence="7">RING-type domain-containing protein</fullName>
    </recommendedName>
</protein>
<dbReference type="Gene3D" id="3.30.40.10">
    <property type="entry name" value="Zinc/RING finger domain, C3HC4 (zinc finger)"/>
    <property type="match status" value="1"/>
</dbReference>
<proteinExistence type="predicted"/>
<keyword evidence="9" id="KW-1185">Reference proteome</keyword>
<dbReference type="PROSITE" id="PS50089">
    <property type="entry name" value="ZF_RING_2"/>
    <property type="match status" value="1"/>
</dbReference>
<evidence type="ECO:0000259" key="7">
    <source>
        <dbReference type="PROSITE" id="PS50089"/>
    </source>
</evidence>
<evidence type="ECO:0000313" key="9">
    <source>
        <dbReference type="Proteomes" id="UP001451303"/>
    </source>
</evidence>
<feature type="compositionally biased region" description="Basic and acidic residues" evidence="6">
    <location>
        <begin position="319"/>
        <end position="328"/>
    </location>
</feature>
<evidence type="ECO:0000256" key="1">
    <source>
        <dbReference type="ARBA" id="ARBA00022723"/>
    </source>
</evidence>
<evidence type="ECO:0000256" key="3">
    <source>
        <dbReference type="ARBA" id="ARBA00022833"/>
    </source>
</evidence>
<dbReference type="InterPro" id="IPR013083">
    <property type="entry name" value="Znf_RING/FYVE/PHD"/>
</dbReference>
<evidence type="ECO:0000313" key="8">
    <source>
        <dbReference type="EMBL" id="KAL0471855.1"/>
    </source>
</evidence>
<feature type="compositionally biased region" description="Polar residues" evidence="6">
    <location>
        <begin position="289"/>
        <end position="318"/>
    </location>
</feature>
<organism evidence="8 9">
    <name type="scientific">Neurospora intermedia</name>
    <dbReference type="NCBI Taxonomy" id="5142"/>
    <lineage>
        <taxon>Eukaryota</taxon>
        <taxon>Fungi</taxon>
        <taxon>Dikarya</taxon>
        <taxon>Ascomycota</taxon>
        <taxon>Pezizomycotina</taxon>
        <taxon>Sordariomycetes</taxon>
        <taxon>Sordariomycetidae</taxon>
        <taxon>Sordariales</taxon>
        <taxon>Sordariaceae</taxon>
        <taxon>Neurospora</taxon>
    </lineage>
</organism>
<dbReference type="PANTHER" id="PTHR14305">
    <property type="entry name" value="E3 UBIQUITIN-PROTEIN LIGASE CCNB1IP1"/>
    <property type="match status" value="1"/>
</dbReference>
<feature type="coiled-coil region" evidence="5">
    <location>
        <begin position="134"/>
        <end position="182"/>
    </location>
</feature>
<gene>
    <name evidence="8" type="ORF">QR685DRAFT_570584</name>
</gene>
<keyword evidence="3" id="KW-0862">Zinc</keyword>
<feature type="region of interest" description="Disordered" evidence="6">
    <location>
        <begin position="189"/>
        <end position="246"/>
    </location>
</feature>
<dbReference type="PROSITE" id="PS00518">
    <property type="entry name" value="ZF_RING_1"/>
    <property type="match status" value="1"/>
</dbReference>
<dbReference type="InterPro" id="IPR017907">
    <property type="entry name" value="Znf_RING_CS"/>
</dbReference>
<dbReference type="EMBL" id="JAVLET010000003">
    <property type="protein sequence ID" value="KAL0471855.1"/>
    <property type="molecule type" value="Genomic_DNA"/>
</dbReference>
<dbReference type="PANTHER" id="PTHR14305:SF0">
    <property type="entry name" value="E3 UBIQUITIN-PROTEIN LIGASE CCNB1IP1"/>
    <property type="match status" value="1"/>
</dbReference>
<reference evidence="8 9" key="1">
    <citation type="submission" date="2023-09" db="EMBL/GenBank/DDBJ databases">
        <title>Multi-omics analysis of a traditional fermented food reveals byproduct-associated fungal strains for waste-to-food upcycling.</title>
        <authorList>
            <consortium name="Lawrence Berkeley National Laboratory"/>
            <person name="Rekdal V.M."/>
            <person name="Villalobos-Escobedo J.M."/>
            <person name="Rodriguez-Valeron N."/>
            <person name="Garcia M.O."/>
            <person name="Vasquez D.P."/>
            <person name="Damayanti I."/>
            <person name="Sorensen P.M."/>
            <person name="Baidoo E.E."/>
            <person name="De Carvalho A.C."/>
            <person name="Riley R."/>
            <person name="Lipzen A."/>
            <person name="He G."/>
            <person name="Yan M."/>
            <person name="Haridas S."/>
            <person name="Daum C."/>
            <person name="Yoshinaga Y."/>
            <person name="Ng V."/>
            <person name="Grigoriev I.V."/>
            <person name="Munk R."/>
            <person name="Nuraida L."/>
            <person name="Wijaya C.H."/>
            <person name="Morales P.-C."/>
            <person name="Keasling J.D."/>
        </authorList>
    </citation>
    <scope>NUCLEOTIDE SEQUENCE [LARGE SCALE GENOMIC DNA]</scope>
    <source>
        <strain evidence="8 9">FGSC 2613</strain>
    </source>
</reference>
<dbReference type="Proteomes" id="UP001451303">
    <property type="component" value="Unassembled WGS sequence"/>
</dbReference>
<sequence length="359" mass="39904">MEQDLTCNVNKCGAQLTGQALVTACSHAICMDCASRHGFTSQGPYTCPVCRQPLNESETGRQLLRPSEEWKSVILCGLSPTVVMECAGRALSFWSYQVTNQILRQSQMNRNLQLHCVSLEREVESVWNQGNARISTLTAKIKDIELEEQGLRRKCEDLRRTLTEKSKKLEQAQELYNKLKQKVLLSQPANDPADVMGSRLGSNTDRYDLQGQNAGGIGPTTNYFPDDSRPSRRHSGSGSVDNWNKPMETQFLVPGTPASHMSIGEPGSRFSSMRDTLSNTLPAIPRSGRYTQSSRANNHATASNIGRTTSTSFTSTELRGSRRHDEPVVPRTSTIRRVGDPILRTSSHSFDSLHSFIDR</sequence>
<dbReference type="InterPro" id="IPR001841">
    <property type="entry name" value="Znf_RING"/>
</dbReference>
<dbReference type="InterPro" id="IPR042448">
    <property type="entry name" value="CCNB1IP1"/>
</dbReference>
<accession>A0ABR3DGN8</accession>
<comment type="caution">
    <text evidence="8">The sequence shown here is derived from an EMBL/GenBank/DDBJ whole genome shotgun (WGS) entry which is preliminary data.</text>
</comment>
<keyword evidence="5" id="KW-0175">Coiled coil</keyword>
<keyword evidence="1" id="KW-0479">Metal-binding</keyword>
<evidence type="ECO:0000256" key="6">
    <source>
        <dbReference type="SAM" id="MobiDB-lite"/>
    </source>
</evidence>
<feature type="region of interest" description="Disordered" evidence="6">
    <location>
        <begin position="285"/>
        <end position="329"/>
    </location>
</feature>
<dbReference type="SUPFAM" id="SSF57850">
    <property type="entry name" value="RING/U-box"/>
    <property type="match status" value="1"/>
</dbReference>
<evidence type="ECO:0000256" key="2">
    <source>
        <dbReference type="ARBA" id="ARBA00022771"/>
    </source>
</evidence>
<name>A0ABR3DGN8_NEUIN</name>
<evidence type="ECO:0000256" key="4">
    <source>
        <dbReference type="PROSITE-ProRule" id="PRU00175"/>
    </source>
</evidence>
<feature type="domain" description="RING-type" evidence="7">
    <location>
        <begin position="12"/>
        <end position="51"/>
    </location>
</feature>